<dbReference type="AlphaFoldDB" id="A0A0N4WA06"/>
<dbReference type="EMBL" id="UZAF01016613">
    <property type="protein sequence ID" value="VDO31144.1"/>
    <property type="molecule type" value="Genomic_DNA"/>
</dbReference>
<keyword evidence="2" id="KW-1185">Reference proteome</keyword>
<organism evidence="3">
    <name type="scientific">Haemonchus placei</name>
    <name type="common">Barber's pole worm</name>
    <dbReference type="NCBI Taxonomy" id="6290"/>
    <lineage>
        <taxon>Eukaryota</taxon>
        <taxon>Metazoa</taxon>
        <taxon>Ecdysozoa</taxon>
        <taxon>Nematoda</taxon>
        <taxon>Chromadorea</taxon>
        <taxon>Rhabditida</taxon>
        <taxon>Rhabditina</taxon>
        <taxon>Rhabditomorpha</taxon>
        <taxon>Strongyloidea</taxon>
        <taxon>Trichostrongylidae</taxon>
        <taxon>Haemonchus</taxon>
    </lineage>
</organism>
<name>A0A0N4WA06_HAEPC</name>
<gene>
    <name evidence="1" type="ORF">HPLM_LOCUS7171</name>
</gene>
<dbReference type="InterPro" id="IPR036691">
    <property type="entry name" value="Endo/exonu/phosph_ase_sf"/>
</dbReference>
<dbReference type="OrthoDB" id="5842234at2759"/>
<protein>
    <submittedName>
        <fullName evidence="3">Endo/exonuclease/phosphatase domain-containing protein</fullName>
    </submittedName>
</protein>
<dbReference type="Gene3D" id="3.60.10.10">
    <property type="entry name" value="Endonuclease/exonuclease/phosphatase"/>
    <property type="match status" value="1"/>
</dbReference>
<accession>A0A0N4WA06</accession>
<reference evidence="3" key="1">
    <citation type="submission" date="2017-02" db="UniProtKB">
        <authorList>
            <consortium name="WormBaseParasite"/>
        </authorList>
    </citation>
    <scope>IDENTIFICATION</scope>
</reference>
<dbReference type="OMA" id="RRRCSEW"/>
<dbReference type="WBParaSite" id="HPLM_0000717901-mRNA-1">
    <property type="protein sequence ID" value="HPLM_0000717901-mRNA-1"/>
    <property type="gene ID" value="HPLM_0000717901"/>
</dbReference>
<evidence type="ECO:0000313" key="2">
    <source>
        <dbReference type="Proteomes" id="UP000268014"/>
    </source>
</evidence>
<reference evidence="1 2" key="2">
    <citation type="submission" date="2018-11" db="EMBL/GenBank/DDBJ databases">
        <authorList>
            <consortium name="Pathogen Informatics"/>
        </authorList>
    </citation>
    <scope>NUCLEOTIDE SEQUENCE [LARGE SCALE GENOMIC DNA]</scope>
    <source>
        <strain evidence="1 2">MHpl1</strain>
    </source>
</reference>
<evidence type="ECO:0000313" key="3">
    <source>
        <dbReference type="WBParaSite" id="HPLM_0000717901-mRNA-1"/>
    </source>
</evidence>
<proteinExistence type="predicted"/>
<dbReference type="Proteomes" id="UP000268014">
    <property type="component" value="Unassembled WGS sequence"/>
</dbReference>
<evidence type="ECO:0000313" key="1">
    <source>
        <dbReference type="EMBL" id="VDO31144.1"/>
    </source>
</evidence>
<sequence>MMEPPSFVVKSFHRETSAALVSSCTHQSSSRRFLRGPAPRFAIPRLRHKAISIVTTYSPRSTAEKVELDAFHDQLEKIIHNGKYFYNFIVGDFNARLGEAQEEEFRIGKFGMGDRNENGNSLAGLFIRRRCSEWRPIPI</sequence>